<reference evidence="2 3" key="1">
    <citation type="journal article" date="1992" name="Lakartidningen">
        <title>[Penicillin V and not amoxicillin is the first choice preparation in acute otitis].</title>
        <authorList>
            <person name="Kamme C."/>
            <person name="Lundgren K."/>
            <person name="Prellner K."/>
        </authorList>
    </citation>
    <scope>NUCLEOTIDE SEQUENCE [LARGE SCALE GENOMIC DNA]</scope>
    <source>
        <strain evidence="2 3">PC5538III-hc</strain>
    </source>
</reference>
<evidence type="ECO:0000259" key="1">
    <source>
        <dbReference type="Pfam" id="PF00551"/>
    </source>
</evidence>
<dbReference type="PANTHER" id="PTHR11138:SF5">
    <property type="entry name" value="METHIONYL-TRNA FORMYLTRANSFERASE, MITOCHONDRIAL"/>
    <property type="match status" value="1"/>
</dbReference>
<dbReference type="EMBL" id="SAXY01000078">
    <property type="protein sequence ID" value="TXJ35232.1"/>
    <property type="molecule type" value="Genomic_DNA"/>
</dbReference>
<name>A0A5C8EEY0_BRAPL</name>
<dbReference type="PANTHER" id="PTHR11138">
    <property type="entry name" value="METHIONYL-TRNA FORMYLTRANSFERASE"/>
    <property type="match status" value="1"/>
</dbReference>
<gene>
    <name evidence="2" type="ORF">EPJ72_12555</name>
</gene>
<dbReference type="InterPro" id="IPR002376">
    <property type="entry name" value="Formyl_transf_N"/>
</dbReference>
<accession>A0A5C8EEY0</accession>
<dbReference type="Proteomes" id="UP000323176">
    <property type="component" value="Unassembled WGS sequence"/>
</dbReference>
<dbReference type="Gene3D" id="3.40.50.170">
    <property type="entry name" value="Formyl transferase, N-terminal domain"/>
    <property type="match status" value="1"/>
</dbReference>
<proteinExistence type="predicted"/>
<evidence type="ECO:0000313" key="2">
    <source>
        <dbReference type="EMBL" id="TXJ35232.1"/>
    </source>
</evidence>
<dbReference type="InterPro" id="IPR036477">
    <property type="entry name" value="Formyl_transf_N_sf"/>
</dbReference>
<feature type="domain" description="Formyl transferase N-terminal" evidence="1">
    <location>
        <begin position="93"/>
        <end position="165"/>
    </location>
</feature>
<organism evidence="2 3">
    <name type="scientific">Brachyspira pilosicoli</name>
    <name type="common">Serpulina pilosicoli</name>
    <dbReference type="NCBI Taxonomy" id="52584"/>
    <lineage>
        <taxon>Bacteria</taxon>
        <taxon>Pseudomonadati</taxon>
        <taxon>Spirochaetota</taxon>
        <taxon>Spirochaetia</taxon>
        <taxon>Brachyspirales</taxon>
        <taxon>Brachyspiraceae</taxon>
        <taxon>Brachyspira</taxon>
    </lineage>
</organism>
<dbReference type="SUPFAM" id="SSF53328">
    <property type="entry name" value="Formyltransferase"/>
    <property type="match status" value="1"/>
</dbReference>
<dbReference type="Pfam" id="PF00551">
    <property type="entry name" value="Formyl_trans_N"/>
    <property type="match status" value="1"/>
</dbReference>
<dbReference type="AlphaFoldDB" id="A0A5C8EEY0"/>
<protein>
    <recommendedName>
        <fullName evidence="1">Formyl transferase N-terminal domain-containing protein</fullName>
    </recommendedName>
</protein>
<comment type="caution">
    <text evidence="2">The sequence shown here is derived from an EMBL/GenBank/DDBJ whole genome shotgun (WGS) entry which is preliminary data.</text>
</comment>
<sequence length="244" mass="28324">MCCYLCCGKTKIKGNYMKIGIIFSGAGYGVYDALNILLNKNLLTKNEIKILVSRNCIAYERAIKENFTVRKIDFMDRDVFCIEAYNYFKDCNFVILNFGKIVTSELYSKIFTVNLHPSILPSFKGANPLEDQLKNNVKFSGVTMHMVNGILDSGKIISQCIIPVPYNSKINFLKKVYYLGNCYNVLLIFDLMSRNYISVDLENDNFEYNTILKFNTFSNPCLINKELEYEYQLLYDREINNLWD</sequence>
<evidence type="ECO:0000313" key="3">
    <source>
        <dbReference type="Proteomes" id="UP000323176"/>
    </source>
</evidence>
<dbReference type="GO" id="GO:0004479">
    <property type="term" value="F:methionyl-tRNA formyltransferase activity"/>
    <property type="evidence" value="ECO:0007669"/>
    <property type="project" value="TreeGrafter"/>
</dbReference>
<dbReference type="GO" id="GO:0005829">
    <property type="term" value="C:cytosol"/>
    <property type="evidence" value="ECO:0007669"/>
    <property type="project" value="TreeGrafter"/>
</dbReference>